<dbReference type="Pfam" id="PF13637">
    <property type="entry name" value="Ank_4"/>
    <property type="match status" value="1"/>
</dbReference>
<sequence length="153" mass="17019">MEDLCNHVNRAGECSCSSKSSIYAQSHSEIDFERGIWQAAQDGDEGLRNMGHLCSLKLFIGYLPISVFLLLYYASRSGHEEVCQLLLEQGENLNAQTRSGKVSSLHRAAYSGHVSVVNLLIKYGADPRLCDSDGQIPLHKVTMKLLWFEMNVG</sequence>
<evidence type="ECO:0000256" key="3">
    <source>
        <dbReference type="PROSITE-ProRule" id="PRU00023"/>
    </source>
</evidence>
<dbReference type="PROSITE" id="PS50088">
    <property type="entry name" value="ANK_REPEAT"/>
    <property type="match status" value="2"/>
</dbReference>
<evidence type="ECO:0000256" key="2">
    <source>
        <dbReference type="ARBA" id="ARBA00023043"/>
    </source>
</evidence>
<evidence type="ECO:0000313" key="5">
    <source>
        <dbReference type="EMBL" id="CAH3157791.1"/>
    </source>
</evidence>
<dbReference type="PROSITE" id="PS50297">
    <property type="entry name" value="ANK_REP_REGION"/>
    <property type="match status" value="1"/>
</dbReference>
<dbReference type="SMART" id="SM00248">
    <property type="entry name" value="ANK"/>
    <property type="match status" value="2"/>
</dbReference>
<dbReference type="AlphaFoldDB" id="A0AAU9XTT7"/>
<dbReference type="EMBL" id="CALNXJ010000065">
    <property type="protein sequence ID" value="CAH3157791.1"/>
    <property type="molecule type" value="Genomic_DNA"/>
</dbReference>
<feature type="transmembrane region" description="Helical" evidence="4">
    <location>
        <begin position="56"/>
        <end position="74"/>
    </location>
</feature>
<feature type="repeat" description="ANK" evidence="3">
    <location>
        <begin position="100"/>
        <end position="132"/>
    </location>
</feature>
<reference evidence="5 6" key="1">
    <citation type="submission" date="2022-05" db="EMBL/GenBank/DDBJ databases">
        <authorList>
            <consortium name="Genoscope - CEA"/>
            <person name="William W."/>
        </authorList>
    </citation>
    <scope>NUCLEOTIDE SEQUENCE [LARGE SCALE GENOMIC DNA]</scope>
</reference>
<dbReference type="InterPro" id="IPR002110">
    <property type="entry name" value="Ankyrin_rpt"/>
</dbReference>
<organism evidence="5 6">
    <name type="scientific">Pocillopora meandrina</name>
    <dbReference type="NCBI Taxonomy" id="46732"/>
    <lineage>
        <taxon>Eukaryota</taxon>
        <taxon>Metazoa</taxon>
        <taxon>Cnidaria</taxon>
        <taxon>Anthozoa</taxon>
        <taxon>Hexacorallia</taxon>
        <taxon>Scleractinia</taxon>
        <taxon>Astrocoeniina</taxon>
        <taxon>Pocilloporidae</taxon>
        <taxon>Pocillopora</taxon>
    </lineage>
</organism>
<keyword evidence="4" id="KW-1133">Transmembrane helix</keyword>
<keyword evidence="2 3" id="KW-0040">ANK repeat</keyword>
<dbReference type="SUPFAM" id="SSF48403">
    <property type="entry name" value="Ankyrin repeat"/>
    <property type="match status" value="1"/>
</dbReference>
<gene>
    <name evidence="5" type="ORF">PMEA_00030175</name>
</gene>
<evidence type="ECO:0000256" key="4">
    <source>
        <dbReference type="SAM" id="Phobius"/>
    </source>
</evidence>
<accession>A0AAU9XTT7</accession>
<dbReference type="Proteomes" id="UP001159428">
    <property type="component" value="Unassembled WGS sequence"/>
</dbReference>
<protein>
    <submittedName>
        <fullName evidence="5">Uncharacterized protein</fullName>
    </submittedName>
</protein>
<dbReference type="PANTHER" id="PTHR24171:SF9">
    <property type="entry name" value="ANKYRIN REPEAT DOMAIN-CONTAINING PROTEIN 39"/>
    <property type="match status" value="1"/>
</dbReference>
<proteinExistence type="predicted"/>
<feature type="repeat" description="ANK" evidence="3">
    <location>
        <begin position="71"/>
        <end position="98"/>
    </location>
</feature>
<name>A0AAU9XTT7_9CNID</name>
<keyword evidence="4" id="KW-0812">Transmembrane</keyword>
<dbReference type="PANTHER" id="PTHR24171">
    <property type="entry name" value="ANKYRIN REPEAT DOMAIN-CONTAINING PROTEIN 39-RELATED"/>
    <property type="match status" value="1"/>
</dbReference>
<keyword evidence="6" id="KW-1185">Reference proteome</keyword>
<evidence type="ECO:0000256" key="1">
    <source>
        <dbReference type="ARBA" id="ARBA00022737"/>
    </source>
</evidence>
<dbReference type="Gene3D" id="1.25.40.20">
    <property type="entry name" value="Ankyrin repeat-containing domain"/>
    <property type="match status" value="1"/>
</dbReference>
<keyword evidence="4" id="KW-0472">Membrane</keyword>
<evidence type="ECO:0000313" key="6">
    <source>
        <dbReference type="Proteomes" id="UP001159428"/>
    </source>
</evidence>
<comment type="caution">
    <text evidence="5">The sequence shown here is derived from an EMBL/GenBank/DDBJ whole genome shotgun (WGS) entry which is preliminary data.</text>
</comment>
<dbReference type="InterPro" id="IPR036770">
    <property type="entry name" value="Ankyrin_rpt-contain_sf"/>
</dbReference>
<keyword evidence="1" id="KW-0677">Repeat</keyword>